<evidence type="ECO:0000256" key="2">
    <source>
        <dbReference type="SAM" id="Phobius"/>
    </source>
</evidence>
<sequence length="265" mass="27689">MSMSTSPKKEIESKELGTVAGPGGAVSEIGGSIAGGAAAGKKMRGLARNKEDKLAKKKNNGGTATHVGASATQRTSEGKYGLRRPANTANNCNEESQAPVAPPKRGFNFISVQVDGPGPDSAPRRSDPDISMEPEAEDHPPSENIQEDYMVQATLVSESNLRLETEPADIPQAEIVDLEGLQPKTKLICIPESNRGRKVCLGTLLFLATAVVVIVALVVTSQGGSKIPEVPSPTIGSSALQPTDTSYPFPTNSPTNPQPTQSPVP</sequence>
<keyword evidence="4" id="KW-1185">Reference proteome</keyword>
<reference evidence="3" key="1">
    <citation type="submission" date="2020-06" db="EMBL/GenBank/DDBJ databases">
        <authorList>
            <consortium name="Plant Systems Biology data submission"/>
        </authorList>
    </citation>
    <scope>NUCLEOTIDE SEQUENCE</scope>
    <source>
        <strain evidence="3">D6</strain>
    </source>
</reference>
<feature type="non-terminal residue" evidence="3">
    <location>
        <position position="265"/>
    </location>
</feature>
<gene>
    <name evidence="3" type="ORF">SEMRO_4504_G354170.1</name>
</gene>
<feature type="region of interest" description="Disordered" evidence="1">
    <location>
        <begin position="225"/>
        <end position="265"/>
    </location>
</feature>
<keyword evidence="2" id="KW-0812">Transmembrane</keyword>
<comment type="caution">
    <text evidence="3">The sequence shown here is derived from an EMBL/GenBank/DDBJ whole genome shotgun (WGS) entry which is preliminary data.</text>
</comment>
<dbReference type="EMBL" id="CAICTM010004502">
    <property type="protein sequence ID" value="CAB9531976.1"/>
    <property type="molecule type" value="Genomic_DNA"/>
</dbReference>
<organism evidence="3 4">
    <name type="scientific">Seminavis robusta</name>
    <dbReference type="NCBI Taxonomy" id="568900"/>
    <lineage>
        <taxon>Eukaryota</taxon>
        <taxon>Sar</taxon>
        <taxon>Stramenopiles</taxon>
        <taxon>Ochrophyta</taxon>
        <taxon>Bacillariophyta</taxon>
        <taxon>Bacillariophyceae</taxon>
        <taxon>Bacillariophycidae</taxon>
        <taxon>Naviculales</taxon>
        <taxon>Naviculaceae</taxon>
        <taxon>Seminavis</taxon>
    </lineage>
</organism>
<dbReference type="AlphaFoldDB" id="A0A9N8F5C4"/>
<dbReference type="Proteomes" id="UP001153069">
    <property type="component" value="Unassembled WGS sequence"/>
</dbReference>
<feature type="compositionally biased region" description="Polar residues" evidence="1">
    <location>
        <begin position="87"/>
        <end position="96"/>
    </location>
</feature>
<feature type="transmembrane region" description="Helical" evidence="2">
    <location>
        <begin position="199"/>
        <end position="219"/>
    </location>
</feature>
<evidence type="ECO:0000313" key="3">
    <source>
        <dbReference type="EMBL" id="CAB9531976.1"/>
    </source>
</evidence>
<evidence type="ECO:0000313" key="4">
    <source>
        <dbReference type="Proteomes" id="UP001153069"/>
    </source>
</evidence>
<protein>
    <submittedName>
        <fullName evidence="3">Uncharacterized protein</fullName>
    </submittedName>
</protein>
<accession>A0A9N8F5C4</accession>
<feature type="compositionally biased region" description="Pro residues" evidence="1">
    <location>
        <begin position="256"/>
        <end position="265"/>
    </location>
</feature>
<proteinExistence type="predicted"/>
<feature type="compositionally biased region" description="Polar residues" evidence="1">
    <location>
        <begin position="234"/>
        <end position="249"/>
    </location>
</feature>
<evidence type="ECO:0000256" key="1">
    <source>
        <dbReference type="SAM" id="MobiDB-lite"/>
    </source>
</evidence>
<keyword evidence="2" id="KW-0472">Membrane</keyword>
<keyword evidence="2" id="KW-1133">Transmembrane helix</keyword>
<name>A0A9N8F5C4_9STRA</name>
<feature type="region of interest" description="Disordered" evidence="1">
    <location>
        <begin position="1"/>
        <end position="142"/>
    </location>
</feature>